<feature type="transmembrane region" description="Helical" evidence="1">
    <location>
        <begin position="57"/>
        <end position="77"/>
    </location>
</feature>
<feature type="transmembrane region" description="Helical" evidence="1">
    <location>
        <begin position="123"/>
        <end position="140"/>
    </location>
</feature>
<dbReference type="OrthoDB" id="9770043at2"/>
<dbReference type="Proteomes" id="UP000003113">
    <property type="component" value="Unassembled WGS sequence"/>
</dbReference>
<reference evidence="3 4" key="1">
    <citation type="journal article" date="2012" name="J. Bacteriol.">
        <title>Genome sequence of the highly efficient arsenite-oxidizing bacterium Achromobacter arsenitoxydans SY8.</title>
        <authorList>
            <person name="Li X."/>
            <person name="Hu Y."/>
            <person name="Gong J."/>
            <person name="Lin Y."/>
            <person name="Johnstone L."/>
            <person name="Rensing C."/>
            <person name="Wang G."/>
        </authorList>
    </citation>
    <scope>NUCLEOTIDE SEQUENCE [LARGE SCALE GENOMIC DNA]</scope>
    <source>
        <strain evidence="3 4">SY8</strain>
    </source>
</reference>
<protein>
    <submittedName>
        <fullName evidence="3">Glucose sorbosone dehydrogenase</fullName>
    </submittedName>
</protein>
<feature type="transmembrane region" description="Helical" evidence="1">
    <location>
        <begin position="89"/>
        <end position="111"/>
    </location>
</feature>
<dbReference type="Gene3D" id="2.120.10.30">
    <property type="entry name" value="TolB, C-terminal domain"/>
    <property type="match status" value="1"/>
</dbReference>
<keyword evidence="1" id="KW-1133">Transmembrane helix</keyword>
<dbReference type="EMBL" id="AGUF01000010">
    <property type="protein sequence ID" value="EHK68066.1"/>
    <property type="molecule type" value="Genomic_DNA"/>
</dbReference>
<feature type="domain" description="Glucose/Sorbosone dehydrogenase" evidence="2">
    <location>
        <begin position="203"/>
        <end position="531"/>
    </location>
</feature>
<dbReference type="STRING" id="477184.KYC_02299"/>
<dbReference type="InterPro" id="IPR011041">
    <property type="entry name" value="Quinoprot_gluc/sorb_DH_b-prop"/>
</dbReference>
<evidence type="ECO:0000259" key="2">
    <source>
        <dbReference type="Pfam" id="PF07995"/>
    </source>
</evidence>
<feature type="transmembrane region" description="Helical" evidence="1">
    <location>
        <begin position="160"/>
        <end position="179"/>
    </location>
</feature>
<dbReference type="InterPro" id="IPR011042">
    <property type="entry name" value="6-blade_b-propeller_TolB-like"/>
</dbReference>
<dbReference type="InterPro" id="IPR012938">
    <property type="entry name" value="Glc/Sorbosone_DH"/>
</dbReference>
<dbReference type="SUPFAM" id="SSF50952">
    <property type="entry name" value="Soluble quinoprotein glucose dehydrogenase"/>
    <property type="match status" value="1"/>
</dbReference>
<dbReference type="PANTHER" id="PTHR19328:SF75">
    <property type="entry name" value="ALDOSE SUGAR DEHYDROGENASE YLII"/>
    <property type="match status" value="1"/>
</dbReference>
<keyword evidence="1" id="KW-0472">Membrane</keyword>
<sequence>MKFSARYIAAFLAAVVATGAIVSLVQTQIVLGQLVEFDAPVTASLRAWTTLEDLARFGPVMVAIAIAALLPAVLVGHGAMRAVPPAWRAAIFAAASVGGLWIAFWLMRSVIPMPAIPGTRGPLGHLLMSLTGIVGGLLYTRLTSPAHREQQAEARLSWRYATMAAALVIVPAVSFFAMAPGAGDKPDGVDPASYTVQTVFTGLNRPWSMAFLPDGRTLVTEMGGRLRAIAADGTSLDIALEGLPPIFQQGGVIGLMEVALDPQFEQNGWLYLTMGYGEAGANGTRLVRVRLAGDKIEDVRVLFSSTLKPRAGNNGGRIAFLGDGTLVLSLGDGSARREEAQNPANHLGTVVRLDREGKPPADNPFMQQPGTAPEIYSLGHRNAQGIAVDPTTGDLLVTEHGARGGDEINRIVPGGNYGWPVVTGGIDYPFARVTPFHRLEGYQDAVLEWTPSIAPAGLAVYDGALFPEWRGDLLVPALKERAVRRVLRDGRRIVGQQLLLADLNERMRDLKVAPDGSIYILTDGIDAKLLRLTPPSRNG</sequence>
<organism evidence="3 4">
    <name type="scientific">Achromobacter arsenitoxydans SY8</name>
    <dbReference type="NCBI Taxonomy" id="477184"/>
    <lineage>
        <taxon>Bacteria</taxon>
        <taxon>Pseudomonadati</taxon>
        <taxon>Pseudomonadota</taxon>
        <taxon>Betaproteobacteria</taxon>
        <taxon>Burkholderiales</taxon>
        <taxon>Alcaligenaceae</taxon>
        <taxon>Achromobacter</taxon>
    </lineage>
</organism>
<name>H0F128_9BURK</name>
<accession>H0F128</accession>
<proteinExistence type="predicted"/>
<keyword evidence="4" id="KW-1185">Reference proteome</keyword>
<evidence type="ECO:0000313" key="3">
    <source>
        <dbReference type="EMBL" id="EHK68066.1"/>
    </source>
</evidence>
<dbReference type="PANTHER" id="PTHR19328">
    <property type="entry name" value="HEDGEHOG-INTERACTING PROTEIN"/>
    <property type="match status" value="1"/>
</dbReference>
<dbReference type="Pfam" id="PF07995">
    <property type="entry name" value="GSDH"/>
    <property type="match status" value="1"/>
</dbReference>
<gene>
    <name evidence="3" type="ORF">KYC_02299</name>
</gene>
<dbReference type="eggNOG" id="COG2133">
    <property type="taxonomic scope" value="Bacteria"/>
</dbReference>
<dbReference type="PATRIC" id="fig|477184.5.peg.450"/>
<evidence type="ECO:0000313" key="4">
    <source>
        <dbReference type="Proteomes" id="UP000003113"/>
    </source>
</evidence>
<evidence type="ECO:0000256" key="1">
    <source>
        <dbReference type="SAM" id="Phobius"/>
    </source>
</evidence>
<comment type="caution">
    <text evidence="3">The sequence shown here is derived from an EMBL/GenBank/DDBJ whole genome shotgun (WGS) entry which is preliminary data.</text>
</comment>
<dbReference type="AlphaFoldDB" id="H0F128"/>
<keyword evidence="1" id="KW-0812">Transmembrane</keyword>
<dbReference type="RefSeq" id="WP_008158414.1">
    <property type="nucleotide sequence ID" value="NZ_AGUF01000010.1"/>
</dbReference>